<accession>A0ABQ7AVN9</accession>
<feature type="region of interest" description="Disordered" evidence="1">
    <location>
        <begin position="56"/>
        <end position="85"/>
    </location>
</feature>
<feature type="region of interest" description="Disordered" evidence="1">
    <location>
        <begin position="198"/>
        <end position="227"/>
    </location>
</feature>
<gene>
    <name evidence="2" type="ORF">DY000_02060881</name>
</gene>
<sequence>MKARRNPSIDSGLPPRGRLQYYIVESGQESMAEFNQCFHLLYLAWKLLLAANNMSKKSTPQGNRHRDPPESPLQPLRAREEHARPVESSMRILILHTIRGAREPQETQSEVRPELRPSTATGEAQAPGYEQKHHPLCRLSLLLHQTFCQLRQIPTVGAMSHPYKGEEESPTGPTLSRTTVMSALRAFTRSYIVVLPDSPLPGHPNQRSYFSNQAANPFTPSASTSENDQQGILILRSMFPRSGSLPLGPGSLPPGRGPAFGSQRGTRPSRGKTSIDERKHSATELRNSTSRQGYISPQEDLLLREAYDRLIPAITTMKMTSYALCSTPTTPHTGPCHDLQHTDRDTPYSSKHIEAPCSL</sequence>
<feature type="region of interest" description="Disordered" evidence="1">
    <location>
        <begin position="98"/>
        <end position="129"/>
    </location>
</feature>
<reference evidence="2 3" key="1">
    <citation type="journal article" date="2020" name="BMC Genomics">
        <title>Intraspecific diversification of the crop wild relative Brassica cretica Lam. using demographic model selection.</title>
        <authorList>
            <person name="Kioukis A."/>
            <person name="Michalopoulou V.A."/>
            <person name="Briers L."/>
            <person name="Pirintsos S."/>
            <person name="Studholme D.J."/>
            <person name="Pavlidis P."/>
            <person name="Sarris P.F."/>
        </authorList>
    </citation>
    <scope>NUCLEOTIDE SEQUENCE [LARGE SCALE GENOMIC DNA]</scope>
    <source>
        <strain evidence="3">cv. PFS-1207/04</strain>
    </source>
</reference>
<evidence type="ECO:0000313" key="2">
    <source>
        <dbReference type="EMBL" id="KAF3518079.1"/>
    </source>
</evidence>
<feature type="region of interest" description="Disordered" evidence="1">
    <location>
        <begin position="327"/>
        <end position="359"/>
    </location>
</feature>
<comment type="caution">
    <text evidence="2">The sequence shown here is derived from an EMBL/GenBank/DDBJ whole genome shotgun (WGS) entry which is preliminary data.</text>
</comment>
<organism evidence="2 3">
    <name type="scientific">Brassica cretica</name>
    <name type="common">Mustard</name>
    <dbReference type="NCBI Taxonomy" id="69181"/>
    <lineage>
        <taxon>Eukaryota</taxon>
        <taxon>Viridiplantae</taxon>
        <taxon>Streptophyta</taxon>
        <taxon>Embryophyta</taxon>
        <taxon>Tracheophyta</taxon>
        <taxon>Spermatophyta</taxon>
        <taxon>Magnoliopsida</taxon>
        <taxon>eudicotyledons</taxon>
        <taxon>Gunneridae</taxon>
        <taxon>Pentapetalae</taxon>
        <taxon>rosids</taxon>
        <taxon>malvids</taxon>
        <taxon>Brassicales</taxon>
        <taxon>Brassicaceae</taxon>
        <taxon>Brassiceae</taxon>
        <taxon>Brassica</taxon>
    </lineage>
</organism>
<dbReference type="Proteomes" id="UP000266723">
    <property type="component" value="Unassembled WGS sequence"/>
</dbReference>
<dbReference type="EMBL" id="QGKV02001556">
    <property type="protein sequence ID" value="KAF3518079.1"/>
    <property type="molecule type" value="Genomic_DNA"/>
</dbReference>
<protein>
    <submittedName>
        <fullName evidence="2">Uncharacterized protein</fullName>
    </submittedName>
</protein>
<feature type="compositionally biased region" description="Basic and acidic residues" evidence="1">
    <location>
        <begin position="273"/>
        <end position="283"/>
    </location>
</feature>
<evidence type="ECO:0000256" key="1">
    <source>
        <dbReference type="SAM" id="MobiDB-lite"/>
    </source>
</evidence>
<feature type="compositionally biased region" description="Polar residues" evidence="1">
    <location>
        <begin position="205"/>
        <end position="227"/>
    </location>
</feature>
<proteinExistence type="predicted"/>
<feature type="compositionally biased region" description="Basic and acidic residues" evidence="1">
    <location>
        <begin position="338"/>
        <end position="359"/>
    </location>
</feature>
<name>A0ABQ7AVN9_BRACR</name>
<keyword evidence="3" id="KW-1185">Reference proteome</keyword>
<feature type="compositionally biased region" description="Basic and acidic residues" evidence="1">
    <location>
        <begin position="100"/>
        <end position="115"/>
    </location>
</feature>
<feature type="region of interest" description="Disordered" evidence="1">
    <location>
        <begin position="244"/>
        <end position="291"/>
    </location>
</feature>
<evidence type="ECO:0000313" key="3">
    <source>
        <dbReference type="Proteomes" id="UP000266723"/>
    </source>
</evidence>